<dbReference type="HOGENOM" id="CLU_019955_3_0_1"/>
<dbReference type="Pfam" id="PF04677">
    <property type="entry name" value="CwfJ_C_1"/>
    <property type="match status" value="1"/>
</dbReference>
<dbReference type="InterPro" id="IPR040194">
    <property type="entry name" value="Cwf19-like"/>
</dbReference>
<gene>
    <name evidence="3" type="ORF">UREG_01071</name>
</gene>
<dbReference type="FunCoup" id="C4JFZ1">
    <property type="interactions" value="989"/>
</dbReference>
<dbReference type="GO" id="GO:0000398">
    <property type="term" value="P:mRNA splicing, via spliceosome"/>
    <property type="evidence" value="ECO:0007669"/>
    <property type="project" value="TreeGrafter"/>
</dbReference>
<organism evidence="3 4">
    <name type="scientific">Uncinocarpus reesii (strain UAMH 1704)</name>
    <dbReference type="NCBI Taxonomy" id="336963"/>
    <lineage>
        <taxon>Eukaryota</taxon>
        <taxon>Fungi</taxon>
        <taxon>Dikarya</taxon>
        <taxon>Ascomycota</taxon>
        <taxon>Pezizomycotina</taxon>
        <taxon>Eurotiomycetes</taxon>
        <taxon>Eurotiomycetidae</taxon>
        <taxon>Onygenales</taxon>
        <taxon>Onygenaceae</taxon>
        <taxon>Uncinocarpus</taxon>
    </lineage>
</organism>
<dbReference type="GO" id="GO:0071014">
    <property type="term" value="C:post-mRNA release spliceosomal complex"/>
    <property type="evidence" value="ECO:0007669"/>
    <property type="project" value="EnsemblFungi"/>
</dbReference>
<dbReference type="InterPro" id="IPR006768">
    <property type="entry name" value="Cwf19-like_C_dom-1"/>
</dbReference>
<dbReference type="SUPFAM" id="SSF54197">
    <property type="entry name" value="HIT-like"/>
    <property type="match status" value="1"/>
</dbReference>
<feature type="domain" description="Cwf19-like C-terminal" evidence="2">
    <location>
        <begin position="297"/>
        <end position="428"/>
    </location>
</feature>
<protein>
    <submittedName>
        <fullName evidence="3">Uncharacterized protein</fullName>
    </submittedName>
</protein>
<dbReference type="Pfam" id="PF04676">
    <property type="entry name" value="CwfJ_C_2"/>
    <property type="match status" value="1"/>
</dbReference>
<dbReference type="InParanoid" id="C4JFZ1"/>
<dbReference type="KEGG" id="ure:UREG_01071"/>
<dbReference type="OrthoDB" id="444325at2759"/>
<dbReference type="AlphaFoldDB" id="C4JFZ1"/>
<evidence type="ECO:0000313" key="3">
    <source>
        <dbReference type="EMBL" id="EEP76222.1"/>
    </source>
</evidence>
<dbReference type="EMBL" id="CH476615">
    <property type="protein sequence ID" value="EEP76222.1"/>
    <property type="molecule type" value="Genomic_DNA"/>
</dbReference>
<dbReference type="eggNOG" id="KOG2476">
    <property type="taxonomic scope" value="Eukaryota"/>
</dbReference>
<dbReference type="STRING" id="336963.C4JFZ1"/>
<accession>C4JFZ1</accession>
<dbReference type="OMA" id="IVPITHY"/>
<dbReference type="Proteomes" id="UP000002058">
    <property type="component" value="Unassembled WGS sequence"/>
</dbReference>
<dbReference type="SUPFAM" id="SSF56300">
    <property type="entry name" value="Metallo-dependent phosphatases"/>
    <property type="match status" value="1"/>
</dbReference>
<sequence>MASKIIVVGGVNSAFKQVFGKLQKLQAKQNFSFSVIVGDLFQGGPDTGDDEELTALLKGEITVPLPTYFTVGNHRIPQAVIDKLEKDDEVCPNLYFLGRRGVLTTSEGVKIVSLGGNWESAATPVPGVNEKYLPQYTDFDCKSLYSTENADILITNQWPKSIQQGSKVLVDETSAVEGTQSLADLCATLKPRYHFASQTSFFFEREPFFHIPVEDDAGLKHITRFLNLAPFNASSKQKWLYAFNLDPSSPPPTTIPTGATVTPFLNASKKRQALDDQRATFSRFSHGDEDHHRAKKRVRRAAPDQSECFFCLSNPNIATHLITSIGTDCYLTIAKGPLTTASTFPKLGFPGHMLIVPLTHAATFSTMGDPDTTRSTYDEMQKYRSALHSMLEERSNGELGAVTWEVSRGGGVHLHWQFLPVSRSLVSRGLVEAAFKVEAENLSYPKFEKQPVGPAGSDRGDHFRVWIYKPKDEAEGESGSPSETVLTLPLSGKFRFDFQFGRVVMAKLLELENRSNWRDAAQLQDEETADAEAFKAAFKSFDFSLEES</sequence>
<evidence type="ECO:0000259" key="1">
    <source>
        <dbReference type="Pfam" id="PF04676"/>
    </source>
</evidence>
<dbReference type="GeneID" id="8438278"/>
<proteinExistence type="predicted"/>
<dbReference type="GO" id="GO:0000974">
    <property type="term" value="C:Prp19 complex"/>
    <property type="evidence" value="ECO:0007669"/>
    <property type="project" value="EnsemblFungi"/>
</dbReference>
<dbReference type="PANTHER" id="PTHR12072:SF4">
    <property type="entry name" value="CWF19-LIKE PROTEIN 1"/>
    <property type="match status" value="1"/>
</dbReference>
<dbReference type="CDD" id="cd07380">
    <property type="entry name" value="MPP_CWF19_N"/>
    <property type="match status" value="1"/>
</dbReference>
<evidence type="ECO:0000259" key="2">
    <source>
        <dbReference type="Pfam" id="PF04677"/>
    </source>
</evidence>
<evidence type="ECO:0000313" key="4">
    <source>
        <dbReference type="Proteomes" id="UP000002058"/>
    </source>
</evidence>
<feature type="domain" description="Cwf19-like protein C-terminal" evidence="1">
    <location>
        <begin position="491"/>
        <end position="543"/>
    </location>
</feature>
<dbReference type="InterPro" id="IPR006767">
    <property type="entry name" value="Cwf19-like_C_dom-2"/>
</dbReference>
<dbReference type="Gene3D" id="3.30.428.10">
    <property type="entry name" value="HIT-like"/>
    <property type="match status" value="1"/>
</dbReference>
<dbReference type="InterPro" id="IPR029052">
    <property type="entry name" value="Metallo-depent_PP-like"/>
</dbReference>
<name>C4JFZ1_UNCRE</name>
<dbReference type="VEuPathDB" id="FungiDB:UREG_01071"/>
<reference evidence="4" key="1">
    <citation type="journal article" date="2009" name="Genome Res.">
        <title>Comparative genomic analyses of the human fungal pathogens Coccidioides and their relatives.</title>
        <authorList>
            <person name="Sharpton T.J."/>
            <person name="Stajich J.E."/>
            <person name="Rounsley S.D."/>
            <person name="Gardner M.J."/>
            <person name="Wortman J.R."/>
            <person name="Jordar V.S."/>
            <person name="Maiti R."/>
            <person name="Kodira C.D."/>
            <person name="Neafsey D.E."/>
            <person name="Zeng Q."/>
            <person name="Hung C.-Y."/>
            <person name="McMahan C."/>
            <person name="Muszewska A."/>
            <person name="Grynberg M."/>
            <person name="Mandel M.A."/>
            <person name="Kellner E.M."/>
            <person name="Barker B.M."/>
            <person name="Galgiani J.N."/>
            <person name="Orbach M.J."/>
            <person name="Kirkland T.N."/>
            <person name="Cole G.T."/>
            <person name="Henn M.R."/>
            <person name="Birren B.W."/>
            <person name="Taylor J.W."/>
        </authorList>
    </citation>
    <scope>NUCLEOTIDE SEQUENCE [LARGE SCALE GENOMIC DNA]</scope>
    <source>
        <strain evidence="4">UAMH 1704</strain>
    </source>
</reference>
<dbReference type="GO" id="GO:0061632">
    <property type="term" value="F:RNA lariat debranching enzyme activator activity"/>
    <property type="evidence" value="ECO:0007669"/>
    <property type="project" value="TreeGrafter"/>
</dbReference>
<dbReference type="PANTHER" id="PTHR12072">
    <property type="entry name" value="CWF19, CELL CYCLE CONTROL PROTEIN"/>
    <property type="match status" value="1"/>
</dbReference>
<dbReference type="RefSeq" id="XP_002541555.1">
    <property type="nucleotide sequence ID" value="XM_002541509.1"/>
</dbReference>
<keyword evidence="4" id="KW-1185">Reference proteome</keyword>
<dbReference type="InterPro" id="IPR036265">
    <property type="entry name" value="HIT-like_sf"/>
</dbReference>